<keyword evidence="2" id="KW-0732">Signal</keyword>
<evidence type="ECO:0000313" key="3">
    <source>
        <dbReference type="EMBL" id="RDY59865.1"/>
    </source>
</evidence>
<feature type="signal peptide" evidence="2">
    <location>
        <begin position="1"/>
        <end position="19"/>
    </location>
</feature>
<sequence>MKYFFLIFCVFLTSANSFAQNQIEQISKEACPCIGGISTGIKEKKKFKKIKECISSSILTVQMKNSLLKMTSKVKDTLDHYASSELPDSLQIKDENNIIIEMDKDYDEVEEHLLRNCDAMKTLMASSDVESRNSVSNKKNAKEHYDKGQMFFSEGKYAIAIEHYKNAVEEDSKFAFAWDMIGYSYRKLEEYDKAIHNYEKSLEIDPKGKMPLINIAYAYEYKNDLDNAIKAMNNYIEVYPDEAEGYYGRGRLYHLEGDYEQALDDTMKAYIIYSKMNSPYARDAEHNLGMFYNELKEAGRLEIFETIAKKHNIQIN</sequence>
<evidence type="ECO:0000313" key="4">
    <source>
        <dbReference type="Proteomes" id="UP000261828"/>
    </source>
</evidence>
<proteinExistence type="predicted"/>
<accession>A0A371JQU9</accession>
<dbReference type="AlphaFoldDB" id="A0A371JQU9"/>
<feature type="repeat" description="TPR" evidence="1">
    <location>
        <begin position="175"/>
        <end position="208"/>
    </location>
</feature>
<dbReference type="InterPro" id="IPR011990">
    <property type="entry name" value="TPR-like_helical_dom_sf"/>
</dbReference>
<dbReference type="Pfam" id="PF00515">
    <property type="entry name" value="TPR_1"/>
    <property type="match status" value="1"/>
</dbReference>
<dbReference type="Gene3D" id="1.25.40.10">
    <property type="entry name" value="Tetratricopeptide repeat domain"/>
    <property type="match status" value="1"/>
</dbReference>
<dbReference type="SMART" id="SM00028">
    <property type="entry name" value="TPR"/>
    <property type="match status" value="4"/>
</dbReference>
<evidence type="ECO:0000256" key="2">
    <source>
        <dbReference type="SAM" id="SignalP"/>
    </source>
</evidence>
<keyword evidence="4" id="KW-1185">Reference proteome</keyword>
<dbReference type="Proteomes" id="UP000261828">
    <property type="component" value="Unassembled WGS sequence"/>
</dbReference>
<organism evidence="3 4">
    <name type="scientific">Flagellimonas nanhaiensis</name>
    <dbReference type="NCBI Taxonomy" id="2292706"/>
    <lineage>
        <taxon>Bacteria</taxon>
        <taxon>Pseudomonadati</taxon>
        <taxon>Bacteroidota</taxon>
        <taxon>Flavobacteriia</taxon>
        <taxon>Flavobacteriales</taxon>
        <taxon>Flavobacteriaceae</taxon>
        <taxon>Flagellimonas</taxon>
    </lineage>
</organism>
<dbReference type="SUPFAM" id="SSF48452">
    <property type="entry name" value="TPR-like"/>
    <property type="match status" value="1"/>
</dbReference>
<keyword evidence="1" id="KW-0802">TPR repeat</keyword>
<protein>
    <submittedName>
        <fullName evidence="3">Tetratricopeptide repeat protein</fullName>
    </submittedName>
</protein>
<dbReference type="Pfam" id="PF13432">
    <property type="entry name" value="TPR_16"/>
    <property type="match status" value="1"/>
</dbReference>
<feature type="repeat" description="TPR" evidence="1">
    <location>
        <begin position="141"/>
        <end position="174"/>
    </location>
</feature>
<reference evidence="3 4" key="1">
    <citation type="submission" date="2018-08" db="EMBL/GenBank/DDBJ databases">
        <title>Muricauda nanhaiensis sp. nov., isolated from seawater of the South China Sea.</title>
        <authorList>
            <person name="Dang Y."/>
        </authorList>
    </citation>
    <scope>NUCLEOTIDE SEQUENCE [LARGE SCALE GENOMIC DNA]</scope>
    <source>
        <strain evidence="3 4">SM1704</strain>
    </source>
</reference>
<dbReference type="EMBL" id="QTJX01000002">
    <property type="protein sequence ID" value="RDY59865.1"/>
    <property type="molecule type" value="Genomic_DNA"/>
</dbReference>
<dbReference type="InterPro" id="IPR019734">
    <property type="entry name" value="TPR_rpt"/>
</dbReference>
<evidence type="ECO:0000256" key="1">
    <source>
        <dbReference type="PROSITE-ProRule" id="PRU00339"/>
    </source>
</evidence>
<dbReference type="PANTHER" id="PTHR12558">
    <property type="entry name" value="CELL DIVISION CYCLE 16,23,27"/>
    <property type="match status" value="1"/>
</dbReference>
<dbReference type="PANTHER" id="PTHR12558:SF13">
    <property type="entry name" value="CELL DIVISION CYCLE PROTEIN 27 HOMOLOG"/>
    <property type="match status" value="1"/>
</dbReference>
<gene>
    <name evidence="3" type="ORF">DX873_10960</name>
</gene>
<feature type="chain" id="PRO_5016820833" evidence="2">
    <location>
        <begin position="20"/>
        <end position="316"/>
    </location>
</feature>
<dbReference type="PROSITE" id="PS50005">
    <property type="entry name" value="TPR"/>
    <property type="match status" value="3"/>
</dbReference>
<name>A0A371JQU9_9FLAO</name>
<feature type="repeat" description="TPR" evidence="1">
    <location>
        <begin position="243"/>
        <end position="276"/>
    </location>
</feature>
<dbReference type="OrthoDB" id="9811837at2"/>
<comment type="caution">
    <text evidence="3">The sequence shown here is derived from an EMBL/GenBank/DDBJ whole genome shotgun (WGS) entry which is preliminary data.</text>
</comment>
<dbReference type="PROSITE" id="PS50293">
    <property type="entry name" value="TPR_REGION"/>
    <property type="match status" value="1"/>
</dbReference>
<dbReference type="RefSeq" id="WP_116184476.1">
    <property type="nucleotide sequence ID" value="NZ_QTJX01000002.1"/>
</dbReference>